<sequence>MLSRRVMNTMTGTMAANHIYATLLSYPDKLGGMGILPFIHNTALVPGDDHSHRLSLPEPLANCANFVPMFGNKTTASNFFVLSTLMYEVQRIHNEYRDFDQIAKLAAVQALVMYSILLSSEKERCLDLCILLVISIAEIVANLQEIASSSDSEQPEEYTDWGKWIYLESKRR</sequence>
<gene>
    <name evidence="1" type="ORF">EYC84_007318</name>
</gene>
<dbReference type="EMBL" id="VICG01000009">
    <property type="protein sequence ID" value="KAA8568282.1"/>
    <property type="molecule type" value="Genomic_DNA"/>
</dbReference>
<evidence type="ECO:0000313" key="1">
    <source>
        <dbReference type="EMBL" id="KAA8568282.1"/>
    </source>
</evidence>
<dbReference type="Proteomes" id="UP000322873">
    <property type="component" value="Unassembled WGS sequence"/>
</dbReference>
<proteinExistence type="predicted"/>
<organism evidence="1 2">
    <name type="scientific">Monilinia fructicola</name>
    <name type="common">Brown rot fungus</name>
    <name type="synonym">Ciboria fructicola</name>
    <dbReference type="NCBI Taxonomy" id="38448"/>
    <lineage>
        <taxon>Eukaryota</taxon>
        <taxon>Fungi</taxon>
        <taxon>Dikarya</taxon>
        <taxon>Ascomycota</taxon>
        <taxon>Pezizomycotina</taxon>
        <taxon>Leotiomycetes</taxon>
        <taxon>Helotiales</taxon>
        <taxon>Sclerotiniaceae</taxon>
        <taxon>Monilinia</taxon>
    </lineage>
</organism>
<accession>A0A5M9JKD7</accession>
<evidence type="ECO:0000313" key="2">
    <source>
        <dbReference type="Proteomes" id="UP000322873"/>
    </source>
</evidence>
<reference evidence="1 2" key="1">
    <citation type="submission" date="2019-06" db="EMBL/GenBank/DDBJ databases">
        <title>Genome Sequence of the Brown Rot Fungal Pathogen Monilinia fructicola.</title>
        <authorList>
            <person name="De Miccolis Angelini R.M."/>
            <person name="Landi L."/>
            <person name="Abate D."/>
            <person name="Pollastro S."/>
            <person name="Romanazzi G."/>
            <person name="Faretra F."/>
        </authorList>
    </citation>
    <scope>NUCLEOTIDE SEQUENCE [LARGE SCALE GENOMIC DNA]</scope>
    <source>
        <strain evidence="1 2">Mfrc123</strain>
    </source>
</reference>
<keyword evidence="2" id="KW-1185">Reference proteome</keyword>
<dbReference type="AlphaFoldDB" id="A0A5M9JKD7"/>
<dbReference type="VEuPathDB" id="FungiDB:MFRU_029g00060"/>
<name>A0A5M9JKD7_MONFR</name>
<protein>
    <recommendedName>
        <fullName evidence="3">Transcription factor domain-containing protein</fullName>
    </recommendedName>
</protein>
<comment type="caution">
    <text evidence="1">The sequence shown here is derived from an EMBL/GenBank/DDBJ whole genome shotgun (WGS) entry which is preliminary data.</text>
</comment>
<evidence type="ECO:0008006" key="3">
    <source>
        <dbReference type="Google" id="ProtNLM"/>
    </source>
</evidence>